<dbReference type="FunCoup" id="A0A6P6XX39">
    <property type="interactions" value="665"/>
</dbReference>
<evidence type="ECO:0000256" key="5">
    <source>
        <dbReference type="ARBA" id="ARBA00022737"/>
    </source>
</evidence>
<dbReference type="AlphaFoldDB" id="A0A6P6XX39"/>
<dbReference type="RefSeq" id="XP_027196474.1">
    <property type="nucleotide sequence ID" value="XM_027340673.1"/>
</dbReference>
<evidence type="ECO:0000256" key="11">
    <source>
        <dbReference type="RuleBase" id="RU000488"/>
    </source>
</evidence>
<keyword evidence="5" id="KW-0677">Repeat</keyword>
<keyword evidence="7" id="KW-1133">Transmembrane helix</keyword>
<evidence type="ECO:0000313" key="14">
    <source>
        <dbReference type="RefSeq" id="XP_027196474.1"/>
    </source>
</evidence>
<comment type="subcellular location">
    <subcellularLocation>
        <location evidence="1">Mitochondrion outer membrane</location>
        <topology evidence="1">Multi-pass membrane protein</topology>
    </subcellularLocation>
</comment>
<dbReference type="OrthoDB" id="2403262at2759"/>
<dbReference type="InParanoid" id="A0A6P6XX39"/>
<accession>A0A6P6XX39</accession>
<feature type="compositionally biased region" description="Polar residues" evidence="12">
    <location>
        <begin position="19"/>
        <end position="40"/>
    </location>
</feature>
<feature type="region of interest" description="Disordered" evidence="12">
    <location>
        <begin position="1"/>
        <end position="58"/>
    </location>
</feature>
<dbReference type="Proteomes" id="UP000515146">
    <property type="component" value="Unplaced"/>
</dbReference>
<dbReference type="PANTHER" id="PTHR21252">
    <property type="entry name" value="TB1 PROTEIN-RELATED"/>
    <property type="match status" value="1"/>
</dbReference>
<evidence type="ECO:0000256" key="9">
    <source>
        <dbReference type="ARBA" id="ARBA00023136"/>
    </source>
</evidence>
<organism evidence="13 14">
    <name type="scientific">Dermatophagoides pteronyssinus</name>
    <name type="common">European house dust mite</name>
    <dbReference type="NCBI Taxonomy" id="6956"/>
    <lineage>
        <taxon>Eukaryota</taxon>
        <taxon>Metazoa</taxon>
        <taxon>Ecdysozoa</taxon>
        <taxon>Arthropoda</taxon>
        <taxon>Chelicerata</taxon>
        <taxon>Arachnida</taxon>
        <taxon>Acari</taxon>
        <taxon>Acariformes</taxon>
        <taxon>Sarcoptiformes</taxon>
        <taxon>Astigmata</taxon>
        <taxon>Psoroptidia</taxon>
        <taxon>Analgoidea</taxon>
        <taxon>Pyroglyphidae</taxon>
        <taxon>Dermatophagoidinae</taxon>
        <taxon>Dermatophagoides</taxon>
    </lineage>
</organism>
<reference evidence="14" key="1">
    <citation type="submission" date="2025-08" db="UniProtKB">
        <authorList>
            <consortium name="RefSeq"/>
        </authorList>
    </citation>
    <scope>IDENTIFICATION</scope>
    <source>
        <strain evidence="14">Airmid</strain>
    </source>
</reference>
<dbReference type="InterPro" id="IPR018108">
    <property type="entry name" value="MCP_transmembrane"/>
</dbReference>
<dbReference type="PANTHER" id="PTHR21252:SF2">
    <property type="entry name" value="MITOCHONDRIAL OUTER MEMBRANE PROTEIN SLC25A46"/>
    <property type="match status" value="1"/>
</dbReference>
<evidence type="ECO:0000256" key="2">
    <source>
        <dbReference type="ARBA" id="ARBA00006375"/>
    </source>
</evidence>
<keyword evidence="4 10" id="KW-0812">Transmembrane</keyword>
<name>A0A6P6XX39_DERPT</name>
<dbReference type="OMA" id="RQCQVNH"/>
<keyword evidence="8" id="KW-0496">Mitochondrion</keyword>
<protein>
    <submittedName>
        <fullName evidence="14">Solute carrier family 25 member 46-like</fullName>
    </submittedName>
</protein>
<evidence type="ECO:0000256" key="4">
    <source>
        <dbReference type="ARBA" id="ARBA00022692"/>
    </source>
</evidence>
<feature type="repeat" description="Solcar" evidence="10">
    <location>
        <begin position="359"/>
        <end position="461"/>
    </location>
</feature>
<dbReference type="PROSITE" id="PS50920">
    <property type="entry name" value="SOLCAR"/>
    <property type="match status" value="1"/>
</dbReference>
<sequence length="464" mass="53356">MSDYIPKNSNKRNPYLFSEESQPSQTFIQSTQLAQTNDPNFSDFFRPPDNDIGHDNQSYFEPPSPIQTLDEQSTYKVHDFDYQLGNKQIGVVNPSRPLSASKDDLALIENSRSNILSIISLLNEYVISHPFMVVRRQAQVNNRSHAYHLTPFTVIPFMLRLQSKQGISTFFKGLPTVLINHVLLVGTESFIYNLLQFPIEFDFGSIASLLSIRFVKHLALKSLAIMIVTPFYCSSSIEMVQSWIVGESPYPLEHIKEGLLRIVHFRKDRKLPIYRLIGPSIIYHLCYYVLHSFIRQAILQYYFDDSDIEKKLVQSKTTIPTEYQLKQSQLYDEPYPSHLTTIDQTTTTKTIRLKKLSDNTIMNELKSSFYAHILTDIIMYPFQNILYRLFLQGTRTLIDNVDGRTAVIPLITNYDSASDCYQTILQQEGSSGLFKGFGALILQYTVQASIIHLTTYCIDMILNN</sequence>
<dbReference type="SUPFAM" id="SSF103506">
    <property type="entry name" value="Mitochondrial carrier"/>
    <property type="match status" value="1"/>
</dbReference>
<evidence type="ECO:0000256" key="10">
    <source>
        <dbReference type="PROSITE-ProRule" id="PRU00282"/>
    </source>
</evidence>
<evidence type="ECO:0000256" key="6">
    <source>
        <dbReference type="ARBA" id="ARBA00022787"/>
    </source>
</evidence>
<dbReference type="GO" id="GO:0090149">
    <property type="term" value="P:mitochondrial membrane fission"/>
    <property type="evidence" value="ECO:0007669"/>
    <property type="project" value="InterPro"/>
</dbReference>
<comment type="similarity">
    <text evidence="2 11">Belongs to the mitochondrial carrier (TC 2.A.29) family.</text>
</comment>
<evidence type="ECO:0000256" key="7">
    <source>
        <dbReference type="ARBA" id="ARBA00022989"/>
    </source>
</evidence>
<evidence type="ECO:0000256" key="8">
    <source>
        <dbReference type="ARBA" id="ARBA00023128"/>
    </source>
</evidence>
<dbReference type="KEGG" id="dpte:113790963"/>
<proteinExistence type="inferred from homology"/>
<keyword evidence="3 11" id="KW-0813">Transport</keyword>
<dbReference type="InterPro" id="IPR039158">
    <property type="entry name" value="SLC25A46"/>
</dbReference>
<keyword evidence="6" id="KW-1000">Mitochondrion outer membrane</keyword>
<dbReference type="InterPro" id="IPR023395">
    <property type="entry name" value="MCP_dom_sf"/>
</dbReference>
<evidence type="ECO:0000256" key="3">
    <source>
        <dbReference type="ARBA" id="ARBA00022448"/>
    </source>
</evidence>
<evidence type="ECO:0000313" key="13">
    <source>
        <dbReference type="Proteomes" id="UP000515146"/>
    </source>
</evidence>
<keyword evidence="13" id="KW-1185">Reference proteome</keyword>
<dbReference type="Gene3D" id="1.50.40.10">
    <property type="entry name" value="Mitochondrial carrier domain"/>
    <property type="match status" value="1"/>
</dbReference>
<dbReference type="Pfam" id="PF00153">
    <property type="entry name" value="Mito_carr"/>
    <property type="match status" value="1"/>
</dbReference>
<gene>
    <name evidence="14" type="primary">LOC113790963</name>
</gene>
<evidence type="ECO:0000256" key="1">
    <source>
        <dbReference type="ARBA" id="ARBA00004374"/>
    </source>
</evidence>
<evidence type="ECO:0000256" key="12">
    <source>
        <dbReference type="SAM" id="MobiDB-lite"/>
    </source>
</evidence>
<keyword evidence="9 10" id="KW-0472">Membrane</keyword>
<dbReference type="GeneID" id="113790963"/>
<dbReference type="GO" id="GO:0005741">
    <property type="term" value="C:mitochondrial outer membrane"/>
    <property type="evidence" value="ECO:0007669"/>
    <property type="project" value="UniProtKB-SubCell"/>
</dbReference>